<evidence type="ECO:0000313" key="1">
    <source>
        <dbReference type="EMBL" id="MCI31925.1"/>
    </source>
</evidence>
<sequence length="60" mass="6775">MGKLMSRKRKTVETKLRKELKSLNGVSSKLSVGTESHSGFHLFERMVVVAADLVGRKERM</sequence>
<name>A0A392R8N8_9FABA</name>
<dbReference type="Proteomes" id="UP000265520">
    <property type="component" value="Unassembled WGS sequence"/>
</dbReference>
<evidence type="ECO:0000313" key="2">
    <source>
        <dbReference type="Proteomes" id="UP000265520"/>
    </source>
</evidence>
<organism evidence="1 2">
    <name type="scientific">Trifolium medium</name>
    <dbReference type="NCBI Taxonomy" id="97028"/>
    <lineage>
        <taxon>Eukaryota</taxon>
        <taxon>Viridiplantae</taxon>
        <taxon>Streptophyta</taxon>
        <taxon>Embryophyta</taxon>
        <taxon>Tracheophyta</taxon>
        <taxon>Spermatophyta</taxon>
        <taxon>Magnoliopsida</taxon>
        <taxon>eudicotyledons</taxon>
        <taxon>Gunneridae</taxon>
        <taxon>Pentapetalae</taxon>
        <taxon>rosids</taxon>
        <taxon>fabids</taxon>
        <taxon>Fabales</taxon>
        <taxon>Fabaceae</taxon>
        <taxon>Papilionoideae</taxon>
        <taxon>50 kb inversion clade</taxon>
        <taxon>NPAAA clade</taxon>
        <taxon>Hologalegina</taxon>
        <taxon>IRL clade</taxon>
        <taxon>Trifolieae</taxon>
        <taxon>Trifolium</taxon>
    </lineage>
</organism>
<proteinExistence type="predicted"/>
<dbReference type="AlphaFoldDB" id="A0A392R8N8"/>
<protein>
    <submittedName>
        <fullName evidence="1">Uncharacterized protein</fullName>
    </submittedName>
</protein>
<dbReference type="EMBL" id="LXQA010191228">
    <property type="protein sequence ID" value="MCI31925.1"/>
    <property type="molecule type" value="Genomic_DNA"/>
</dbReference>
<accession>A0A392R8N8</accession>
<comment type="caution">
    <text evidence="1">The sequence shown here is derived from an EMBL/GenBank/DDBJ whole genome shotgun (WGS) entry which is preliminary data.</text>
</comment>
<keyword evidence="2" id="KW-1185">Reference proteome</keyword>
<reference evidence="1 2" key="1">
    <citation type="journal article" date="2018" name="Front. Plant Sci.">
        <title>Red Clover (Trifolium pratense) and Zigzag Clover (T. medium) - A Picture of Genomic Similarities and Differences.</title>
        <authorList>
            <person name="Dluhosova J."/>
            <person name="Istvanek J."/>
            <person name="Nedelnik J."/>
            <person name="Repkova J."/>
        </authorList>
    </citation>
    <scope>NUCLEOTIDE SEQUENCE [LARGE SCALE GENOMIC DNA]</scope>
    <source>
        <strain evidence="2">cv. 10/8</strain>
        <tissue evidence="1">Leaf</tissue>
    </source>
</reference>